<feature type="domain" description="CS" evidence="1">
    <location>
        <begin position="105"/>
        <end position="193"/>
    </location>
</feature>
<name>A0A1J1INB3_9DIPT</name>
<dbReference type="AlphaFoldDB" id="A0A1J1INB3"/>
<dbReference type="EMBL" id="CVRI01000055">
    <property type="protein sequence ID" value="CRL01044.1"/>
    <property type="molecule type" value="Genomic_DNA"/>
</dbReference>
<dbReference type="STRING" id="568069.A0A1J1INB3"/>
<dbReference type="Gene3D" id="2.60.40.790">
    <property type="match status" value="1"/>
</dbReference>
<dbReference type="InterPro" id="IPR008978">
    <property type="entry name" value="HSP20-like_chaperone"/>
</dbReference>
<keyword evidence="3" id="KW-1185">Reference proteome</keyword>
<dbReference type="OrthoDB" id="249932at2759"/>
<organism evidence="2 3">
    <name type="scientific">Clunio marinus</name>
    <dbReference type="NCBI Taxonomy" id="568069"/>
    <lineage>
        <taxon>Eukaryota</taxon>
        <taxon>Metazoa</taxon>
        <taxon>Ecdysozoa</taxon>
        <taxon>Arthropoda</taxon>
        <taxon>Hexapoda</taxon>
        <taxon>Insecta</taxon>
        <taxon>Pterygota</taxon>
        <taxon>Neoptera</taxon>
        <taxon>Endopterygota</taxon>
        <taxon>Diptera</taxon>
        <taxon>Nematocera</taxon>
        <taxon>Chironomoidea</taxon>
        <taxon>Chironomidae</taxon>
        <taxon>Clunio</taxon>
    </lineage>
</organism>
<evidence type="ECO:0000259" key="1">
    <source>
        <dbReference type="PROSITE" id="PS51203"/>
    </source>
</evidence>
<protein>
    <submittedName>
        <fullName evidence="2">CLUMA_CG014537, isoform A</fullName>
    </submittedName>
</protein>
<dbReference type="Proteomes" id="UP000183832">
    <property type="component" value="Unassembled WGS sequence"/>
</dbReference>
<dbReference type="PROSITE" id="PS51203">
    <property type="entry name" value="CS"/>
    <property type="match status" value="1"/>
</dbReference>
<dbReference type="SUPFAM" id="SSF49764">
    <property type="entry name" value="HSP20-like chaperones"/>
    <property type="match status" value="1"/>
</dbReference>
<gene>
    <name evidence="2" type="ORF">CLUMA_CG014537</name>
</gene>
<reference evidence="2 3" key="1">
    <citation type="submission" date="2015-04" db="EMBL/GenBank/DDBJ databases">
        <authorList>
            <person name="Syromyatnikov M.Y."/>
            <person name="Popov V.N."/>
        </authorList>
    </citation>
    <scope>NUCLEOTIDE SEQUENCE [LARGE SCALE GENOMIC DNA]</scope>
</reference>
<dbReference type="CDD" id="cd06463">
    <property type="entry name" value="p23_like"/>
    <property type="match status" value="1"/>
</dbReference>
<proteinExistence type="predicted"/>
<evidence type="ECO:0000313" key="3">
    <source>
        <dbReference type="Proteomes" id="UP000183832"/>
    </source>
</evidence>
<dbReference type="InterPro" id="IPR007052">
    <property type="entry name" value="CS_dom"/>
</dbReference>
<accession>A0A1J1INB3</accession>
<sequence length="256" mass="30154">MLERNICSVDESVGVKLQSIIKDVEIESEVNDNCYEMVINELLEDQKDYHSEILKRLLENKLAENSPIEEKQEIVEKTYEKNPSLSPSKPDELPLQKVVPMNYIYKPPRIDWWQNDVVVYLLISAVDCGNYSLMVDDLSFQITIRYKGNLIESTAFKLFAAIDSKLTSHELAGLNVTVRLVKRKLRLNWPRLTDSLEKSKFIKFNKEKFDYEEQKQLEYLKKLSRFKGNFTDNFDYEDFSDDEDEFEISDNEDMFL</sequence>
<evidence type="ECO:0000313" key="2">
    <source>
        <dbReference type="EMBL" id="CRL01044.1"/>
    </source>
</evidence>